<dbReference type="GO" id="GO:0006689">
    <property type="term" value="P:ganglioside catabolic process"/>
    <property type="evidence" value="ECO:0007669"/>
    <property type="project" value="InterPro"/>
</dbReference>
<sequence>MATNLVFCAAVFLCLGSNLVESASAARPGREVLRFEAVEPQVPRGQANKFQVNNCGHPESDMFNLTRLVVSPDPIHLPGVVTISAGGTLRMTARSPITLQVDIHKNVRGAWLTVPCIAQVGSCTYGDICALLELLPVCPRQLVDAGIPCSCPYQQGTYTLPESKFPIPVPVLPDGDYRVRAVATNDGTPVSCVEIYFSVD</sequence>
<reference evidence="4 5" key="1">
    <citation type="submission" date="2019-01" db="EMBL/GenBank/DDBJ databases">
        <title>A draft genome assembly of the solar-powered sea slug Elysia chlorotica.</title>
        <authorList>
            <person name="Cai H."/>
            <person name="Li Q."/>
            <person name="Fang X."/>
            <person name="Li J."/>
            <person name="Curtis N.E."/>
            <person name="Altenburger A."/>
            <person name="Shibata T."/>
            <person name="Feng M."/>
            <person name="Maeda T."/>
            <person name="Schwartz J.A."/>
            <person name="Shigenobu S."/>
            <person name="Lundholm N."/>
            <person name="Nishiyama T."/>
            <person name="Yang H."/>
            <person name="Hasebe M."/>
            <person name="Li S."/>
            <person name="Pierce S.K."/>
            <person name="Wang J."/>
        </authorList>
    </citation>
    <scope>NUCLEOTIDE SEQUENCE [LARGE SCALE GENOMIC DNA]</scope>
    <source>
        <strain evidence="4">EC2010</strain>
        <tissue evidence="4">Whole organism of an adult</tissue>
    </source>
</reference>
<evidence type="ECO:0000313" key="5">
    <source>
        <dbReference type="Proteomes" id="UP000271974"/>
    </source>
</evidence>
<dbReference type="SUPFAM" id="SSF63707">
    <property type="entry name" value="Ganglioside M2 (gm2) activator"/>
    <property type="match status" value="1"/>
</dbReference>
<dbReference type="Gene3D" id="2.70.220.10">
    <property type="entry name" value="Ganglioside GM2 activator"/>
    <property type="match status" value="1"/>
</dbReference>
<accession>A0A433T1X5</accession>
<evidence type="ECO:0000256" key="1">
    <source>
        <dbReference type="ARBA" id="ARBA00022729"/>
    </source>
</evidence>
<dbReference type="Pfam" id="PF02221">
    <property type="entry name" value="E1_DerP2_DerF2"/>
    <property type="match status" value="1"/>
</dbReference>
<dbReference type="InterPro" id="IPR003172">
    <property type="entry name" value="ML_dom"/>
</dbReference>
<keyword evidence="1 2" id="KW-0732">Signal</keyword>
<dbReference type="PANTHER" id="PTHR17357:SF0">
    <property type="entry name" value="GANGLIOSIDE GM2 ACTIVATOR"/>
    <property type="match status" value="1"/>
</dbReference>
<dbReference type="OrthoDB" id="6409159at2759"/>
<organism evidence="4 5">
    <name type="scientific">Elysia chlorotica</name>
    <name type="common">Eastern emerald elysia</name>
    <name type="synonym">Sea slug</name>
    <dbReference type="NCBI Taxonomy" id="188477"/>
    <lineage>
        <taxon>Eukaryota</taxon>
        <taxon>Metazoa</taxon>
        <taxon>Spiralia</taxon>
        <taxon>Lophotrochozoa</taxon>
        <taxon>Mollusca</taxon>
        <taxon>Gastropoda</taxon>
        <taxon>Heterobranchia</taxon>
        <taxon>Euthyneura</taxon>
        <taxon>Panpulmonata</taxon>
        <taxon>Sacoglossa</taxon>
        <taxon>Placobranchoidea</taxon>
        <taxon>Plakobranchidae</taxon>
        <taxon>Elysia</taxon>
    </lineage>
</organism>
<dbReference type="Proteomes" id="UP000271974">
    <property type="component" value="Unassembled WGS sequence"/>
</dbReference>
<dbReference type="AlphaFoldDB" id="A0A433T1X5"/>
<evidence type="ECO:0000313" key="4">
    <source>
        <dbReference type="EMBL" id="RUS75543.1"/>
    </source>
</evidence>
<dbReference type="InterPro" id="IPR036846">
    <property type="entry name" value="GM2-AP_sf"/>
</dbReference>
<keyword evidence="5" id="KW-1185">Reference proteome</keyword>
<dbReference type="SMART" id="SM00737">
    <property type="entry name" value="ML"/>
    <property type="match status" value="1"/>
</dbReference>
<name>A0A433T1X5_ELYCH</name>
<feature type="signal peptide" evidence="2">
    <location>
        <begin position="1"/>
        <end position="25"/>
    </location>
</feature>
<dbReference type="InterPro" id="IPR028996">
    <property type="entry name" value="GM2-AP"/>
</dbReference>
<dbReference type="PANTHER" id="PTHR17357">
    <property type="entry name" value="GM2 GANGLIOSIDE ACTIVATOR PROTEIN"/>
    <property type="match status" value="1"/>
</dbReference>
<feature type="chain" id="PRO_5019268084" description="MD-2-related lipid-recognition domain-containing protein" evidence="2">
    <location>
        <begin position="26"/>
        <end position="200"/>
    </location>
</feature>
<comment type="caution">
    <text evidence="4">The sequence shown here is derived from an EMBL/GenBank/DDBJ whole genome shotgun (WGS) entry which is preliminary data.</text>
</comment>
<evidence type="ECO:0000259" key="3">
    <source>
        <dbReference type="SMART" id="SM00737"/>
    </source>
</evidence>
<dbReference type="GO" id="GO:0005319">
    <property type="term" value="F:lipid transporter activity"/>
    <property type="evidence" value="ECO:0007669"/>
    <property type="project" value="TreeGrafter"/>
</dbReference>
<evidence type="ECO:0000256" key="2">
    <source>
        <dbReference type="SAM" id="SignalP"/>
    </source>
</evidence>
<gene>
    <name evidence="4" type="ORF">EGW08_016693</name>
</gene>
<dbReference type="GO" id="GO:0008047">
    <property type="term" value="F:enzyme activator activity"/>
    <property type="evidence" value="ECO:0007669"/>
    <property type="project" value="InterPro"/>
</dbReference>
<proteinExistence type="predicted"/>
<protein>
    <recommendedName>
        <fullName evidence="3">MD-2-related lipid-recognition domain-containing protein</fullName>
    </recommendedName>
</protein>
<dbReference type="STRING" id="188477.A0A433T1X5"/>
<feature type="domain" description="MD-2-related lipid-recognition" evidence="3">
    <location>
        <begin position="52"/>
        <end position="197"/>
    </location>
</feature>
<dbReference type="EMBL" id="RQTK01000731">
    <property type="protein sequence ID" value="RUS75543.1"/>
    <property type="molecule type" value="Genomic_DNA"/>
</dbReference>
<dbReference type="GO" id="GO:0009898">
    <property type="term" value="C:cytoplasmic side of plasma membrane"/>
    <property type="evidence" value="ECO:0007669"/>
    <property type="project" value="TreeGrafter"/>
</dbReference>